<feature type="transmembrane region" description="Helical" evidence="2">
    <location>
        <begin position="38"/>
        <end position="57"/>
    </location>
</feature>
<proteinExistence type="predicted"/>
<sequence>MASSSMRLTTLIGGDADLPDVTTDDTLQPAGSSSGMTALMGVVVVPLMLLFTAVWFFSHFSASKTATAVQLGRGRVKDQGREAAVKSNSVSPRSPECSTGGKAQKRKKKKNKQKCEPDEEAAEEPTAPSPLREIPLPEVALPSRPPQVAEPPRACPATQPETDLPCEDKEQEGDDEEEGEGEKEDAKEEQKEDVKEEDKDCEEEHDGWKDVHKKRTVSDLSNETNKRAMKVVELRRRRAQIFKRMGVLEENLGGFGGNARRDDEELKGLEGRQRLMEELDRVNLQIENLSLTPSEPSATSAAVIRSACAPPPQEAANPPEDLPHEEEALPDFPTDQSNHGGKRGGLDWRANSWWSEWTPCDMGDFDCKDGWNSDRWGSKGSTAGKGADQEGDGEWQDEWKRDERQGWKNGWKQRSFSSRHTKWWDRGADKETGWERSGACLADPYPDEPRKDFPREAPFDKNGRDKFRQRRRGRRDEAHEEVSSNHYDGVAPDWTSSTHAADRNYLGEEVTGDASPPYPKSEGRASPSRQRGKGGKGCRDARDRDGHELRDRYEPRGRQEPRERHEPRNRQEPHDRQQPRDRQEQVEDWFKQRTGPETSDQASASGEEKVEEVSEVKEVRRPRLPEPTCEVDENELAGERLKKAMLPILGPRSRGRPCWGDAESDDEDSARNAQDAADAMFRGPYEPRAQASVPASVRPESRRAYWDPDVVAFLGDEPLSDGEFEEQLKHVPQWVVDKARRQR</sequence>
<feature type="compositionally biased region" description="Basic and acidic residues" evidence="1">
    <location>
        <begin position="184"/>
        <end position="198"/>
    </location>
</feature>
<accession>A0A7S1F201</accession>
<feature type="compositionally biased region" description="Basic and acidic residues" evidence="1">
    <location>
        <begin position="397"/>
        <end position="406"/>
    </location>
</feature>
<name>A0A7S1F201_NOCSC</name>
<organism evidence="3">
    <name type="scientific">Noctiluca scintillans</name>
    <name type="common">Sea sparkle</name>
    <name type="synonym">Red tide dinoflagellate</name>
    <dbReference type="NCBI Taxonomy" id="2966"/>
    <lineage>
        <taxon>Eukaryota</taxon>
        <taxon>Sar</taxon>
        <taxon>Alveolata</taxon>
        <taxon>Dinophyceae</taxon>
        <taxon>Noctilucales</taxon>
        <taxon>Noctilucaceae</taxon>
        <taxon>Noctiluca</taxon>
    </lineage>
</organism>
<feature type="region of interest" description="Disordered" evidence="1">
    <location>
        <begin position="293"/>
        <end position="345"/>
    </location>
</feature>
<keyword evidence="2" id="KW-1133">Transmembrane helix</keyword>
<feature type="compositionally biased region" description="Basic and acidic residues" evidence="1">
    <location>
        <begin position="447"/>
        <end position="466"/>
    </location>
</feature>
<dbReference type="EMBL" id="HBFQ01017563">
    <property type="protein sequence ID" value="CAD8837895.1"/>
    <property type="molecule type" value="Transcribed_RNA"/>
</dbReference>
<keyword evidence="2" id="KW-0812">Transmembrane</keyword>
<evidence type="ECO:0000256" key="1">
    <source>
        <dbReference type="SAM" id="MobiDB-lite"/>
    </source>
</evidence>
<evidence type="ECO:0000313" key="3">
    <source>
        <dbReference type="EMBL" id="CAD8837895.1"/>
    </source>
</evidence>
<feature type="region of interest" description="Disordered" evidence="1">
    <location>
        <begin position="368"/>
        <end position="677"/>
    </location>
</feature>
<feature type="compositionally biased region" description="Basic and acidic residues" evidence="1">
    <location>
        <begin position="474"/>
        <end position="483"/>
    </location>
</feature>
<keyword evidence="2" id="KW-0472">Membrane</keyword>
<evidence type="ECO:0000256" key="2">
    <source>
        <dbReference type="SAM" id="Phobius"/>
    </source>
</evidence>
<gene>
    <name evidence="3" type="ORF">NSCI0253_LOCUS12243</name>
</gene>
<feature type="compositionally biased region" description="Polar residues" evidence="1">
    <location>
        <begin position="595"/>
        <end position="604"/>
    </location>
</feature>
<protein>
    <submittedName>
        <fullName evidence="3">Uncharacterized protein</fullName>
    </submittedName>
</protein>
<dbReference type="AlphaFoldDB" id="A0A7S1F201"/>
<reference evidence="3" key="1">
    <citation type="submission" date="2021-01" db="EMBL/GenBank/DDBJ databases">
        <authorList>
            <person name="Corre E."/>
            <person name="Pelletier E."/>
            <person name="Niang G."/>
            <person name="Scheremetjew M."/>
            <person name="Finn R."/>
            <person name="Kale V."/>
            <person name="Holt S."/>
            <person name="Cochrane G."/>
            <person name="Meng A."/>
            <person name="Brown T."/>
            <person name="Cohen L."/>
        </authorList>
    </citation>
    <scope>NUCLEOTIDE SEQUENCE</scope>
</reference>
<feature type="compositionally biased region" description="Acidic residues" evidence="1">
    <location>
        <begin position="169"/>
        <end position="183"/>
    </location>
</feature>
<feature type="compositionally biased region" description="Basic and acidic residues" evidence="1">
    <location>
        <begin position="422"/>
        <end position="434"/>
    </location>
</feature>
<feature type="compositionally biased region" description="Basic residues" evidence="1">
    <location>
        <begin position="103"/>
        <end position="112"/>
    </location>
</feature>
<feature type="compositionally biased region" description="Basic and acidic residues" evidence="1">
    <location>
        <begin position="606"/>
        <end position="624"/>
    </location>
</feature>
<feature type="region of interest" description="Disordered" evidence="1">
    <location>
        <begin position="73"/>
        <end position="221"/>
    </location>
</feature>
<feature type="compositionally biased region" description="Basic and acidic residues" evidence="1">
    <location>
        <begin position="75"/>
        <end position="84"/>
    </location>
</feature>
<feature type="compositionally biased region" description="Basic and acidic residues" evidence="1">
    <location>
        <begin position="537"/>
        <end position="591"/>
    </location>
</feature>